<comment type="function">
    <text evidence="12">Participates in chain elongation of fatty acids. Catalyzes the reduction of trans-2-enoyl-CoAs of varying chain lengths from 6:1 to 16:1, having maximum activity with 10:1 CoA. Has no 2,4-dienoyl-CoA reductase activity.</text>
</comment>
<evidence type="ECO:0000256" key="20">
    <source>
        <dbReference type="ARBA" id="ARBA00049386"/>
    </source>
</evidence>
<dbReference type="PANTHER" id="PTHR24317">
    <property type="entry name" value="PEROXISOMAL TRANS-2-ENOYL-COA REDUCTASE"/>
    <property type="match status" value="1"/>
</dbReference>
<sequence>MTYQSVFKPGLFDNQVIIVTGGGSGIGRCTAHELAALGATVALVGRSADKLESVRQEIEEDGGRSAVYACDIRVEEQVISMVEGVLENHGRIDGLVNNAGGQYRQPLHEISSKGFESVVRLNLFGGFMVMREVYNRWMADNGGSIVNIIADIWNGWPNYAHSGASRGGMLTLTESAASEWAPSGVRANSVAVGGVASSGFDTYEPSAQKEILKFPKTIPMQRYGNVAEVSSAIVYLLSPGSAFITGSCIRVDGGAPNARLCWNPPTPHNNSPTFEGFHRDEPPRLLTEGVKKTGRREG</sequence>
<feature type="domain" description="Ketoreductase" evidence="23">
    <location>
        <begin position="15"/>
        <end position="183"/>
    </location>
</feature>
<keyword evidence="6" id="KW-0276">Fatty acid metabolism</keyword>
<evidence type="ECO:0000256" key="10">
    <source>
        <dbReference type="ARBA" id="ARBA00023140"/>
    </source>
</evidence>
<evidence type="ECO:0000256" key="13">
    <source>
        <dbReference type="ARBA" id="ARBA00038622"/>
    </source>
</evidence>
<dbReference type="PRINTS" id="PR00081">
    <property type="entry name" value="GDHRDH"/>
</dbReference>
<evidence type="ECO:0000256" key="5">
    <source>
        <dbReference type="ARBA" id="ARBA00022553"/>
    </source>
</evidence>
<accession>A0ABX1GAC5</accession>
<dbReference type="PANTHER" id="PTHR24317:SF7">
    <property type="entry name" value="PEROXISOMAL TRANS-2-ENOYL-COA REDUCTASE"/>
    <property type="match status" value="1"/>
</dbReference>
<evidence type="ECO:0000256" key="17">
    <source>
        <dbReference type="ARBA" id="ARBA00048686"/>
    </source>
</evidence>
<dbReference type="RefSeq" id="WP_168448646.1">
    <property type="nucleotide sequence ID" value="NZ_JAAWWK010000001.1"/>
</dbReference>
<keyword evidence="25" id="KW-1185">Reference proteome</keyword>
<evidence type="ECO:0000256" key="6">
    <source>
        <dbReference type="ARBA" id="ARBA00022832"/>
    </source>
</evidence>
<comment type="catalytic activity">
    <reaction evidence="20">
        <text>(2E)-decenoyl-CoA + NADPH + H(+) = decanoyl-CoA + NADP(+)</text>
        <dbReference type="Rhea" id="RHEA:44960"/>
        <dbReference type="ChEBI" id="CHEBI:15378"/>
        <dbReference type="ChEBI" id="CHEBI:57783"/>
        <dbReference type="ChEBI" id="CHEBI:58349"/>
        <dbReference type="ChEBI" id="CHEBI:61406"/>
        <dbReference type="ChEBI" id="CHEBI:61430"/>
    </reaction>
    <physiologicalReaction direction="left-to-right" evidence="20">
        <dbReference type="Rhea" id="RHEA:44961"/>
    </physiologicalReaction>
</comment>
<keyword evidence="8" id="KW-0560">Oxidoreductase</keyword>
<evidence type="ECO:0000256" key="15">
    <source>
        <dbReference type="ARBA" id="ARBA00041063"/>
    </source>
</evidence>
<comment type="subcellular location">
    <subcellularLocation>
        <location evidence="1">Peroxisome</location>
    </subcellularLocation>
</comment>
<dbReference type="EMBL" id="JAAWWK010000001">
    <property type="protein sequence ID" value="NKI16109.1"/>
    <property type="molecule type" value="Genomic_DNA"/>
</dbReference>
<evidence type="ECO:0000256" key="14">
    <source>
        <dbReference type="ARBA" id="ARBA00038849"/>
    </source>
</evidence>
<comment type="catalytic activity">
    <reaction evidence="21">
        <text>(2E)-octenoyl-CoA + NADPH + H(+) = octanoyl-CoA + NADP(+)</text>
        <dbReference type="Rhea" id="RHEA:44952"/>
        <dbReference type="ChEBI" id="CHEBI:15378"/>
        <dbReference type="ChEBI" id="CHEBI:57386"/>
        <dbReference type="ChEBI" id="CHEBI:57783"/>
        <dbReference type="ChEBI" id="CHEBI:58349"/>
        <dbReference type="ChEBI" id="CHEBI:62242"/>
    </reaction>
    <physiologicalReaction direction="left-to-right" evidence="21">
        <dbReference type="Rhea" id="RHEA:44953"/>
    </physiologicalReaction>
</comment>
<evidence type="ECO:0000256" key="3">
    <source>
        <dbReference type="ARBA" id="ARBA00006484"/>
    </source>
</evidence>
<evidence type="ECO:0000256" key="12">
    <source>
        <dbReference type="ARBA" id="ARBA00037124"/>
    </source>
</evidence>
<evidence type="ECO:0000256" key="2">
    <source>
        <dbReference type="ARBA" id="ARBA00005189"/>
    </source>
</evidence>
<dbReference type="InterPro" id="IPR052388">
    <property type="entry name" value="Peroxisomal_t2-enoyl-CoA_red"/>
</dbReference>
<evidence type="ECO:0000313" key="24">
    <source>
        <dbReference type="EMBL" id="NKI16109.1"/>
    </source>
</evidence>
<evidence type="ECO:0000256" key="11">
    <source>
        <dbReference type="ARBA" id="ARBA00023160"/>
    </source>
</evidence>
<evidence type="ECO:0000256" key="8">
    <source>
        <dbReference type="ARBA" id="ARBA00023002"/>
    </source>
</evidence>
<reference evidence="24 25" key="1">
    <citation type="submission" date="2020-04" db="EMBL/GenBank/DDBJ databases">
        <authorList>
            <person name="Yoon J."/>
        </authorList>
    </citation>
    <scope>NUCLEOTIDE SEQUENCE [LARGE SCALE GENOMIC DNA]</scope>
    <source>
        <strain evidence="24 25">KMU-166</strain>
    </source>
</reference>
<dbReference type="EC" id="1.3.1.38" evidence="14"/>
<comment type="catalytic activity">
    <reaction evidence="19">
        <text>a (2E)-enoyl-CoA + NADPH + H(+) = a 2,3-saturated acyl-CoA + NADP(+)</text>
        <dbReference type="Rhea" id="RHEA:33763"/>
        <dbReference type="ChEBI" id="CHEBI:15378"/>
        <dbReference type="ChEBI" id="CHEBI:57783"/>
        <dbReference type="ChEBI" id="CHEBI:58349"/>
        <dbReference type="ChEBI" id="CHEBI:58856"/>
        <dbReference type="ChEBI" id="CHEBI:65111"/>
        <dbReference type="EC" id="1.3.1.38"/>
    </reaction>
    <physiologicalReaction direction="left-to-right" evidence="19">
        <dbReference type="Rhea" id="RHEA:33764"/>
    </physiologicalReaction>
</comment>
<evidence type="ECO:0000256" key="22">
    <source>
        <dbReference type="SAM" id="MobiDB-lite"/>
    </source>
</evidence>
<evidence type="ECO:0000256" key="16">
    <source>
        <dbReference type="ARBA" id="ARBA00047570"/>
    </source>
</evidence>
<feature type="compositionally biased region" description="Basic and acidic residues" evidence="22">
    <location>
        <begin position="276"/>
        <end position="298"/>
    </location>
</feature>
<comment type="catalytic activity">
    <reaction evidence="16">
        <text>(2E)-dodecenoyl-CoA + NADPH + H(+) = dodecanoyl-CoA + NADP(+)</text>
        <dbReference type="Rhea" id="RHEA:44964"/>
        <dbReference type="ChEBI" id="CHEBI:15378"/>
        <dbReference type="ChEBI" id="CHEBI:57330"/>
        <dbReference type="ChEBI" id="CHEBI:57375"/>
        <dbReference type="ChEBI" id="CHEBI:57783"/>
        <dbReference type="ChEBI" id="CHEBI:58349"/>
    </reaction>
    <physiologicalReaction direction="left-to-right" evidence="16">
        <dbReference type="Rhea" id="RHEA:44965"/>
    </physiologicalReaction>
</comment>
<dbReference type="SUPFAM" id="SSF51735">
    <property type="entry name" value="NAD(P)-binding Rossmann-fold domains"/>
    <property type="match status" value="1"/>
</dbReference>
<comment type="pathway">
    <text evidence="2">Lipid metabolism.</text>
</comment>
<dbReference type="InterPro" id="IPR036291">
    <property type="entry name" value="NAD(P)-bd_dom_sf"/>
</dbReference>
<organism evidence="24 25">
    <name type="scientific">Spongiibacter thalassae</name>
    <dbReference type="NCBI Taxonomy" id="2721624"/>
    <lineage>
        <taxon>Bacteria</taxon>
        <taxon>Pseudomonadati</taxon>
        <taxon>Pseudomonadota</taxon>
        <taxon>Gammaproteobacteria</taxon>
        <taxon>Cellvibrionales</taxon>
        <taxon>Spongiibacteraceae</taxon>
        <taxon>Spongiibacter</taxon>
    </lineage>
</organism>
<evidence type="ECO:0000256" key="19">
    <source>
        <dbReference type="ARBA" id="ARBA00049251"/>
    </source>
</evidence>
<keyword evidence="10" id="KW-0576">Peroxisome</keyword>
<comment type="subunit">
    <text evidence="13">Interacts with PEX5, probably required to target it into peroxisomes.</text>
</comment>
<gene>
    <name evidence="24" type="ORF">HCU74_01630</name>
</gene>
<dbReference type="InterPro" id="IPR057326">
    <property type="entry name" value="KR_dom"/>
</dbReference>
<keyword evidence="11" id="KW-0275">Fatty acid biosynthesis</keyword>
<evidence type="ECO:0000313" key="25">
    <source>
        <dbReference type="Proteomes" id="UP000765845"/>
    </source>
</evidence>
<dbReference type="Pfam" id="PF13561">
    <property type="entry name" value="adh_short_C2"/>
    <property type="match status" value="1"/>
</dbReference>
<dbReference type="Gene3D" id="3.40.50.720">
    <property type="entry name" value="NAD(P)-binding Rossmann-like Domain"/>
    <property type="match status" value="1"/>
</dbReference>
<proteinExistence type="inferred from homology"/>
<keyword evidence="5" id="KW-0597">Phosphoprotein</keyword>
<feature type="region of interest" description="Disordered" evidence="22">
    <location>
        <begin position="271"/>
        <end position="298"/>
    </location>
</feature>
<dbReference type="InterPro" id="IPR002347">
    <property type="entry name" value="SDR_fam"/>
</dbReference>
<dbReference type="Proteomes" id="UP000765845">
    <property type="component" value="Unassembled WGS sequence"/>
</dbReference>
<keyword evidence="7" id="KW-0521">NADP</keyword>
<evidence type="ECO:0000256" key="7">
    <source>
        <dbReference type="ARBA" id="ARBA00022857"/>
    </source>
</evidence>
<keyword evidence="4" id="KW-0444">Lipid biosynthesis</keyword>
<evidence type="ECO:0000256" key="9">
    <source>
        <dbReference type="ARBA" id="ARBA00023098"/>
    </source>
</evidence>
<evidence type="ECO:0000259" key="23">
    <source>
        <dbReference type="SMART" id="SM00822"/>
    </source>
</evidence>
<evidence type="ECO:0000256" key="1">
    <source>
        <dbReference type="ARBA" id="ARBA00004275"/>
    </source>
</evidence>
<dbReference type="SMART" id="SM00822">
    <property type="entry name" value="PKS_KR"/>
    <property type="match status" value="1"/>
</dbReference>
<comment type="caution">
    <text evidence="24">The sequence shown here is derived from an EMBL/GenBank/DDBJ whole genome shotgun (WGS) entry which is preliminary data.</text>
</comment>
<comment type="catalytic activity">
    <reaction evidence="17">
        <text>(2E)-tetradecenoyl-CoA + NADPH + H(+) = tetradecanoyl-CoA + NADP(+)</text>
        <dbReference type="Rhea" id="RHEA:44968"/>
        <dbReference type="ChEBI" id="CHEBI:15378"/>
        <dbReference type="ChEBI" id="CHEBI:57385"/>
        <dbReference type="ChEBI" id="CHEBI:57783"/>
        <dbReference type="ChEBI" id="CHEBI:58349"/>
        <dbReference type="ChEBI" id="CHEBI:61405"/>
    </reaction>
    <physiologicalReaction direction="left-to-right" evidence="17">
        <dbReference type="Rhea" id="RHEA:44969"/>
    </physiologicalReaction>
</comment>
<evidence type="ECO:0000256" key="4">
    <source>
        <dbReference type="ARBA" id="ARBA00022516"/>
    </source>
</evidence>
<comment type="similarity">
    <text evidence="3">Belongs to the short-chain dehydrogenases/reductases (SDR) family.</text>
</comment>
<dbReference type="PRINTS" id="PR00080">
    <property type="entry name" value="SDRFAMILY"/>
</dbReference>
<protein>
    <recommendedName>
        <fullName evidence="15">Peroxisomal trans-2-enoyl-CoA reductase</fullName>
        <ecNumber evidence="14">1.3.1.38</ecNumber>
    </recommendedName>
</protein>
<evidence type="ECO:0000256" key="18">
    <source>
        <dbReference type="ARBA" id="ARBA00049108"/>
    </source>
</evidence>
<name>A0ABX1GAC5_9GAMM</name>
<evidence type="ECO:0000256" key="21">
    <source>
        <dbReference type="ARBA" id="ARBA00049559"/>
    </source>
</evidence>
<comment type="catalytic activity">
    <reaction evidence="18">
        <text>(2E)-hexenoyl-CoA + NADPH + H(+) = hexanoyl-CoA + NADP(+)</text>
        <dbReference type="Rhea" id="RHEA:44956"/>
        <dbReference type="ChEBI" id="CHEBI:15378"/>
        <dbReference type="ChEBI" id="CHEBI:57783"/>
        <dbReference type="ChEBI" id="CHEBI:58349"/>
        <dbReference type="ChEBI" id="CHEBI:62077"/>
        <dbReference type="ChEBI" id="CHEBI:62620"/>
    </reaction>
    <physiologicalReaction direction="left-to-right" evidence="18">
        <dbReference type="Rhea" id="RHEA:44957"/>
    </physiologicalReaction>
</comment>
<keyword evidence="9" id="KW-0443">Lipid metabolism</keyword>